<evidence type="ECO:0000313" key="1">
    <source>
        <dbReference type="EMBL" id="MDN4602984.1"/>
    </source>
</evidence>
<sequence>MRRQRKDERRCGVMELLDLQGYASPEDSKTHIRIPFELNEGCGKLNLRLQYAPKMLENREKALQLLKNSYDLYILPENREFAMENADRHLPLKNLITLSLDDARGYRGACHRQDEVQELFVSERDASPGLMPGELVPGSWSVTLSLHCIVTDICDYRLQIWTTEEDIV</sequence>
<dbReference type="RefSeq" id="WP_301247649.1">
    <property type="nucleotide sequence ID" value="NZ_JAROCD010000008.1"/>
</dbReference>
<organism evidence="1 2">
    <name type="scientific">Paenibacillus vandeheii</name>
    <dbReference type="NCBI Taxonomy" id="3035917"/>
    <lineage>
        <taxon>Bacteria</taxon>
        <taxon>Bacillati</taxon>
        <taxon>Bacillota</taxon>
        <taxon>Bacilli</taxon>
        <taxon>Bacillales</taxon>
        <taxon>Paenibacillaceae</taxon>
        <taxon>Paenibacillus</taxon>
    </lineage>
</organism>
<accession>A0ABT8JFN4</accession>
<evidence type="ECO:0000313" key="2">
    <source>
        <dbReference type="Proteomes" id="UP001174205"/>
    </source>
</evidence>
<dbReference type="EMBL" id="JAROCD010000008">
    <property type="protein sequence ID" value="MDN4602984.1"/>
    <property type="molecule type" value="Genomic_DNA"/>
</dbReference>
<reference evidence="1" key="1">
    <citation type="submission" date="2023-03" db="EMBL/GenBank/DDBJ databases">
        <title>MT1 and MT2 Draft Genomes of Novel Species.</title>
        <authorList>
            <person name="Venkateswaran K."/>
        </authorList>
    </citation>
    <scope>NUCLEOTIDE SEQUENCE</scope>
    <source>
        <strain evidence="1">F6_3S_P_1C</strain>
    </source>
</reference>
<keyword evidence="2" id="KW-1185">Reference proteome</keyword>
<dbReference type="Proteomes" id="UP001174205">
    <property type="component" value="Unassembled WGS sequence"/>
</dbReference>
<protein>
    <submittedName>
        <fullName evidence="1">Uncharacterized protein</fullName>
    </submittedName>
</protein>
<proteinExistence type="predicted"/>
<comment type="caution">
    <text evidence="1">The sequence shown here is derived from an EMBL/GenBank/DDBJ whole genome shotgun (WGS) entry which is preliminary data.</text>
</comment>
<gene>
    <name evidence="1" type="ORF">P5G61_17230</name>
</gene>
<name>A0ABT8JFN4_9BACL</name>